<sequence length="67" mass="7691">MEKEKEMIQDRESPVLNNANRVGADVREVLLSLGDRGAMPYKESRVQQDIQRIIKKWPIVAELNGAR</sequence>
<organism evidence="1 2">
    <name type="scientific">Spongiibacter thalassae</name>
    <dbReference type="NCBI Taxonomy" id="2721624"/>
    <lineage>
        <taxon>Bacteria</taxon>
        <taxon>Pseudomonadati</taxon>
        <taxon>Pseudomonadota</taxon>
        <taxon>Gammaproteobacteria</taxon>
        <taxon>Cellvibrionales</taxon>
        <taxon>Spongiibacteraceae</taxon>
        <taxon>Spongiibacter</taxon>
    </lineage>
</organism>
<dbReference type="Proteomes" id="UP000765845">
    <property type="component" value="Unassembled WGS sequence"/>
</dbReference>
<name>A0ABX1GF64_9GAMM</name>
<evidence type="ECO:0000313" key="1">
    <source>
        <dbReference type="EMBL" id="NKI17837.1"/>
    </source>
</evidence>
<keyword evidence="2" id="KW-1185">Reference proteome</keyword>
<reference evidence="1 2" key="1">
    <citation type="submission" date="2020-04" db="EMBL/GenBank/DDBJ databases">
        <authorList>
            <person name="Yoon J."/>
        </authorList>
    </citation>
    <scope>NUCLEOTIDE SEQUENCE [LARGE SCALE GENOMIC DNA]</scope>
    <source>
        <strain evidence="1 2">KMU-166</strain>
    </source>
</reference>
<evidence type="ECO:0000313" key="2">
    <source>
        <dbReference type="Proteomes" id="UP000765845"/>
    </source>
</evidence>
<proteinExistence type="predicted"/>
<gene>
    <name evidence="1" type="ORF">HCU74_10420</name>
</gene>
<accession>A0ABX1GF64</accession>
<protein>
    <submittedName>
        <fullName evidence="1">Uncharacterized protein</fullName>
    </submittedName>
</protein>
<comment type="caution">
    <text evidence="1">The sequence shown here is derived from an EMBL/GenBank/DDBJ whole genome shotgun (WGS) entry which is preliminary data.</text>
</comment>
<dbReference type="EMBL" id="JAAWWK010000003">
    <property type="protein sequence ID" value="NKI17837.1"/>
    <property type="molecule type" value="Genomic_DNA"/>
</dbReference>